<dbReference type="EC" id="2.7.13.3" evidence="2"/>
<dbReference type="InterPro" id="IPR011006">
    <property type="entry name" value="CheY-like_superfamily"/>
</dbReference>
<dbReference type="InterPro" id="IPR018062">
    <property type="entry name" value="HTH_AraC-typ_CS"/>
</dbReference>
<dbReference type="SMART" id="SM00448">
    <property type="entry name" value="REC"/>
    <property type="match status" value="1"/>
</dbReference>
<evidence type="ECO:0000313" key="17">
    <source>
        <dbReference type="EMBL" id="SDB75654.1"/>
    </source>
</evidence>
<dbReference type="Pfam" id="PF07495">
    <property type="entry name" value="Y_Y_Y"/>
    <property type="match status" value="1"/>
</dbReference>
<dbReference type="InterPro" id="IPR005467">
    <property type="entry name" value="His_kinase_dom"/>
</dbReference>
<dbReference type="InterPro" id="IPR013783">
    <property type="entry name" value="Ig-like_fold"/>
</dbReference>
<dbReference type="SUPFAM" id="SSF55874">
    <property type="entry name" value="ATPase domain of HSP90 chaperone/DNA topoisomerase II/histidine kinase"/>
    <property type="match status" value="1"/>
</dbReference>
<feature type="modified residue" description="4-aspartylphosphate" evidence="12">
    <location>
        <position position="1181"/>
    </location>
</feature>
<evidence type="ECO:0000256" key="13">
    <source>
        <dbReference type="SAM" id="Phobius"/>
    </source>
</evidence>
<dbReference type="Gene3D" id="2.130.10.10">
    <property type="entry name" value="YVTN repeat-like/Quinoprotein amine dehydrogenase"/>
    <property type="match status" value="2"/>
</dbReference>
<dbReference type="InterPro" id="IPR036890">
    <property type="entry name" value="HATPase_C_sf"/>
</dbReference>
<dbReference type="SMART" id="SM00388">
    <property type="entry name" value="HisKA"/>
    <property type="match status" value="1"/>
</dbReference>
<keyword evidence="11" id="KW-0804">Transcription</keyword>
<dbReference type="SUPFAM" id="SSF47384">
    <property type="entry name" value="Homodimeric domain of signal transducing histidine kinase"/>
    <property type="match status" value="1"/>
</dbReference>
<dbReference type="SMART" id="SM00387">
    <property type="entry name" value="HATPase_c"/>
    <property type="match status" value="1"/>
</dbReference>
<dbReference type="FunFam" id="3.30.565.10:FF:000037">
    <property type="entry name" value="Hybrid sensor histidine kinase/response regulator"/>
    <property type="match status" value="1"/>
</dbReference>
<dbReference type="EMBL" id="FMYE01000003">
    <property type="protein sequence ID" value="SDB75654.1"/>
    <property type="molecule type" value="Genomic_DNA"/>
</dbReference>
<dbReference type="GO" id="GO:0043565">
    <property type="term" value="F:sequence-specific DNA binding"/>
    <property type="evidence" value="ECO:0007669"/>
    <property type="project" value="InterPro"/>
</dbReference>
<dbReference type="InterPro" id="IPR011110">
    <property type="entry name" value="Reg_prop"/>
</dbReference>
<dbReference type="Gene3D" id="1.10.10.60">
    <property type="entry name" value="Homeodomain-like"/>
    <property type="match status" value="1"/>
</dbReference>
<keyword evidence="8" id="KW-0902">Two-component regulatory system</keyword>
<dbReference type="PANTHER" id="PTHR43547:SF2">
    <property type="entry name" value="HYBRID SIGNAL TRANSDUCTION HISTIDINE KINASE C"/>
    <property type="match status" value="1"/>
</dbReference>
<keyword evidence="13" id="KW-1133">Transmembrane helix</keyword>
<evidence type="ECO:0000256" key="2">
    <source>
        <dbReference type="ARBA" id="ARBA00012438"/>
    </source>
</evidence>
<keyword evidence="13" id="KW-0812">Transmembrane</keyword>
<evidence type="ECO:0000313" key="18">
    <source>
        <dbReference type="Proteomes" id="UP000183670"/>
    </source>
</evidence>
<dbReference type="PROSITE" id="PS00041">
    <property type="entry name" value="HTH_ARAC_FAMILY_1"/>
    <property type="match status" value="1"/>
</dbReference>
<dbReference type="Proteomes" id="UP000183670">
    <property type="component" value="Unassembled WGS sequence"/>
</dbReference>
<keyword evidence="6 17" id="KW-0418">Kinase</keyword>
<dbReference type="SUPFAM" id="SSF52172">
    <property type="entry name" value="CheY-like"/>
    <property type="match status" value="1"/>
</dbReference>
<evidence type="ECO:0000256" key="10">
    <source>
        <dbReference type="ARBA" id="ARBA00023125"/>
    </source>
</evidence>
<dbReference type="Gene3D" id="2.60.40.10">
    <property type="entry name" value="Immunoglobulins"/>
    <property type="match status" value="1"/>
</dbReference>
<keyword evidence="13" id="KW-0472">Membrane</keyword>
<evidence type="ECO:0000256" key="11">
    <source>
        <dbReference type="ARBA" id="ARBA00023163"/>
    </source>
</evidence>
<keyword evidence="3 12" id="KW-0597">Phosphoprotein</keyword>
<evidence type="ECO:0000259" key="14">
    <source>
        <dbReference type="PROSITE" id="PS01124"/>
    </source>
</evidence>
<evidence type="ECO:0000256" key="9">
    <source>
        <dbReference type="ARBA" id="ARBA00023015"/>
    </source>
</evidence>
<dbReference type="GO" id="GO:0000155">
    <property type="term" value="F:phosphorelay sensor kinase activity"/>
    <property type="evidence" value="ECO:0007669"/>
    <property type="project" value="InterPro"/>
</dbReference>
<dbReference type="PANTHER" id="PTHR43547">
    <property type="entry name" value="TWO-COMPONENT HISTIDINE KINASE"/>
    <property type="match status" value="1"/>
</dbReference>
<dbReference type="Gene3D" id="3.30.565.10">
    <property type="entry name" value="Histidine kinase-like ATPase, C-terminal domain"/>
    <property type="match status" value="1"/>
</dbReference>
<feature type="domain" description="Histidine kinase" evidence="15">
    <location>
        <begin position="877"/>
        <end position="1092"/>
    </location>
</feature>
<dbReference type="Gene3D" id="1.10.287.130">
    <property type="match status" value="1"/>
</dbReference>
<feature type="domain" description="HTH araC/xylS-type" evidence="14">
    <location>
        <begin position="1280"/>
        <end position="1381"/>
    </location>
</feature>
<dbReference type="GO" id="GO:0005524">
    <property type="term" value="F:ATP binding"/>
    <property type="evidence" value="ECO:0007669"/>
    <property type="project" value="UniProtKB-KW"/>
</dbReference>
<evidence type="ECO:0000259" key="15">
    <source>
        <dbReference type="PROSITE" id="PS50109"/>
    </source>
</evidence>
<evidence type="ECO:0000256" key="4">
    <source>
        <dbReference type="ARBA" id="ARBA00022679"/>
    </source>
</evidence>
<dbReference type="InterPro" id="IPR004358">
    <property type="entry name" value="Sig_transdc_His_kin-like_C"/>
</dbReference>
<dbReference type="SMART" id="SM00342">
    <property type="entry name" value="HTH_ARAC"/>
    <property type="match status" value="1"/>
</dbReference>
<keyword evidence="5" id="KW-0547">Nucleotide-binding</keyword>
<organism evidence="17 18">
    <name type="scientific">Bacteroides ovatus</name>
    <dbReference type="NCBI Taxonomy" id="28116"/>
    <lineage>
        <taxon>Bacteria</taxon>
        <taxon>Pseudomonadati</taxon>
        <taxon>Bacteroidota</taxon>
        <taxon>Bacteroidia</taxon>
        <taxon>Bacteroidales</taxon>
        <taxon>Bacteroidaceae</taxon>
        <taxon>Bacteroides</taxon>
    </lineage>
</organism>
<accession>A0A1G6G0X3</accession>
<dbReference type="InterPro" id="IPR009057">
    <property type="entry name" value="Homeodomain-like_sf"/>
</dbReference>
<dbReference type="FunFam" id="3.40.50.2300:FF:000138">
    <property type="entry name" value="Two-component system sensor histidine kinase/response regulator"/>
    <property type="match status" value="1"/>
</dbReference>
<dbReference type="InterPro" id="IPR011123">
    <property type="entry name" value="Y_Y_Y"/>
</dbReference>
<evidence type="ECO:0000256" key="6">
    <source>
        <dbReference type="ARBA" id="ARBA00022777"/>
    </source>
</evidence>
<keyword evidence="4" id="KW-0808">Transferase</keyword>
<dbReference type="Pfam" id="PF02518">
    <property type="entry name" value="HATPase_c"/>
    <property type="match status" value="1"/>
</dbReference>
<keyword evidence="7" id="KW-0067">ATP-binding</keyword>
<dbReference type="PROSITE" id="PS50110">
    <property type="entry name" value="RESPONSE_REGULATORY"/>
    <property type="match status" value="1"/>
</dbReference>
<evidence type="ECO:0000256" key="7">
    <source>
        <dbReference type="ARBA" id="ARBA00022840"/>
    </source>
</evidence>
<dbReference type="Pfam" id="PF00072">
    <property type="entry name" value="Response_reg"/>
    <property type="match status" value="1"/>
</dbReference>
<feature type="transmembrane region" description="Helical" evidence="13">
    <location>
        <begin position="823"/>
        <end position="841"/>
    </location>
</feature>
<comment type="catalytic activity">
    <reaction evidence="1">
        <text>ATP + protein L-histidine = ADP + protein N-phospho-L-histidine.</text>
        <dbReference type="EC" id="2.7.13.3"/>
    </reaction>
</comment>
<dbReference type="CDD" id="cd00075">
    <property type="entry name" value="HATPase"/>
    <property type="match status" value="1"/>
</dbReference>
<feature type="domain" description="Response regulatory" evidence="16">
    <location>
        <begin position="1133"/>
        <end position="1248"/>
    </location>
</feature>
<dbReference type="SUPFAM" id="SSF46689">
    <property type="entry name" value="Homeodomain-like"/>
    <property type="match status" value="1"/>
</dbReference>
<protein>
    <recommendedName>
        <fullName evidence="2">histidine kinase</fullName>
        <ecNumber evidence="2">2.7.13.3</ecNumber>
    </recommendedName>
</protein>
<dbReference type="SUPFAM" id="SSF63829">
    <property type="entry name" value="Calcium-dependent phosphotriesterase"/>
    <property type="match status" value="3"/>
</dbReference>
<dbReference type="InterPro" id="IPR018060">
    <property type="entry name" value="HTH_AraC"/>
</dbReference>
<dbReference type="Pfam" id="PF12833">
    <property type="entry name" value="HTH_18"/>
    <property type="match status" value="1"/>
</dbReference>
<evidence type="ECO:0000256" key="5">
    <source>
        <dbReference type="ARBA" id="ARBA00022741"/>
    </source>
</evidence>
<keyword evidence="9" id="KW-0805">Transcription regulation</keyword>
<sequence>MSDNMKRIKISSLRVEQICVLFILQLFVTVSYAALNHTAIPPIKFKQLSIFNTLPTDEIQKIYQDKDGFMWFATRNGLGKYDGYQTTLYKSNLYSPGLLTNNNVYCLADDNDHKLWIGTQEGVNVLDKKTGKFRKYLLPDIPHNVISCMLVTKDNNVWVGTDNGLCRYDRERDSFVVYTGELTGGVLNNGIIKALYEDSEGDLWIGTWDTGLYRYSPAANKFYAYPEINDRNSAHVIYEDTNKAIWIGSWARGLFKIRNPKDMEHVSYISYHHMAGDENSLSDDVVYDICEDFNTHSLWIGTRSGLSIMKYDEPGTFINYMSKNAANHIPCDEINSIVRDSFGNMWIGSIGGGVMMADTRRPLFSQYNLNLMDKDIPTTSVRALFVDSEHNLWMGIGTYGLACQKYATGQLITNSHIPEFSEITSVPTVYSIIQRKKNNEIWFGTYDGGLFIYQKGEKVKNLYDYNCDFLTSSCVSALFEDTKENCWVGTRGGLGVSRADGTSYKFGLMDFGDGLSTSWIYVRDIIEDIDHSIWLATGNMGLIHITGDINEPSSLKFRNYSYRSQKLQTNSVLCLHIDQSGNMWAGTEGGGLYLYSRKEKRFEEKNHEYNIPGDMVGCIEEDERGNLWLGTNAGLVKLSVKTNEKSPIVRVYTSADGLQDNFFIANSSCSWNGELFFGGYKGYNSFFPDNMEEYQHEVPFLFTDIKIFNRSFSTLPPEVRTRISSCMPSFTEKIELPYEYNNFSIEFAALTYKNPELNQYAYRLEGFDKEWQYTGADRRFAYYNNLESGTYKFQLKATNENGIWSGYIRELTVIVHPPFWVTWWAYLIYGIMIILVCFYLYRTAKNRIVLQNELRLKEMDKAKAEELNHAKLQFFTNITHELLTPLTIISATVDELKMQAPNHDDLYAVIGSNIRRLIRLLQQILEFRKAETGNLKLRVSPGDIAAFVKNEAESFRPLIKKRKIHFSVLCDPDSIVGYFDTDKLDKILYNLLSNAAKYSQEGGYIQVTVSYSENKDFILLRIKDNGKGISKEKQKTLFQRFYEGDYRKFNTIGTGIGLSLTKDLVELHGGSIAVESEVDKGTEFIVALPIDRSYFKEEQIDDDVALPAPRTIDYEDNTGEINEAVPLETKTNTILVIEDNEELLQLMVRLLRRDYNVFTAENGKEAVVVLENEDIDLIVSDVMMPEMDGIQFCKYVKNNLEISHIPVILLTAKNKEEDRAEAYEVGADAFISKPFNLAVLHARIRNLLKYKERMAWDFKKQLVFEVKDMNYTSIDEDFMQRAIDCVNHHLDDCSFDQTQFVEEMNTSKSTLYKKLKSLTGLNTSAFIRNIRLKAACRIMEEKGANVRVSELAYAVGFNDPKYFSSCFKKEFGMLPSEYIDRFLLKEG</sequence>
<dbReference type="InterPro" id="IPR036097">
    <property type="entry name" value="HisK_dim/P_sf"/>
</dbReference>
<evidence type="ECO:0000259" key="16">
    <source>
        <dbReference type="PROSITE" id="PS50110"/>
    </source>
</evidence>
<gene>
    <name evidence="17" type="ORF">SAMN05192581_100361</name>
</gene>
<dbReference type="Gene3D" id="3.40.50.2300">
    <property type="match status" value="1"/>
</dbReference>
<dbReference type="PROSITE" id="PS50109">
    <property type="entry name" value="HIS_KIN"/>
    <property type="match status" value="1"/>
</dbReference>
<dbReference type="InterPro" id="IPR003661">
    <property type="entry name" value="HisK_dim/P_dom"/>
</dbReference>
<evidence type="ECO:0000256" key="3">
    <source>
        <dbReference type="ARBA" id="ARBA00022553"/>
    </source>
</evidence>
<dbReference type="InterPro" id="IPR015943">
    <property type="entry name" value="WD40/YVTN_repeat-like_dom_sf"/>
</dbReference>
<dbReference type="InterPro" id="IPR001789">
    <property type="entry name" value="Sig_transdc_resp-reg_receiver"/>
</dbReference>
<dbReference type="FunFam" id="2.60.40.10:FF:000791">
    <property type="entry name" value="Two-component system sensor histidine kinase/response regulator"/>
    <property type="match status" value="1"/>
</dbReference>
<evidence type="ECO:0000256" key="8">
    <source>
        <dbReference type="ARBA" id="ARBA00023012"/>
    </source>
</evidence>
<proteinExistence type="predicted"/>
<evidence type="ECO:0000256" key="1">
    <source>
        <dbReference type="ARBA" id="ARBA00000085"/>
    </source>
</evidence>
<dbReference type="Pfam" id="PF00512">
    <property type="entry name" value="HisKA"/>
    <property type="match status" value="1"/>
</dbReference>
<reference evidence="17 18" key="1">
    <citation type="submission" date="2016-10" db="EMBL/GenBank/DDBJ databases">
        <authorList>
            <person name="de Groot N.N."/>
        </authorList>
    </citation>
    <scope>NUCLEOTIDE SEQUENCE [LARGE SCALE GENOMIC DNA]</scope>
    <source>
        <strain evidence="17 18">NLAE-zl-C500</strain>
    </source>
</reference>
<dbReference type="PRINTS" id="PR00344">
    <property type="entry name" value="BCTRLSENSOR"/>
</dbReference>
<dbReference type="PROSITE" id="PS01124">
    <property type="entry name" value="HTH_ARAC_FAMILY_2"/>
    <property type="match status" value="1"/>
</dbReference>
<dbReference type="GO" id="GO:0003700">
    <property type="term" value="F:DNA-binding transcription factor activity"/>
    <property type="evidence" value="ECO:0007669"/>
    <property type="project" value="InterPro"/>
</dbReference>
<dbReference type="Pfam" id="PF07494">
    <property type="entry name" value="Reg_prop"/>
    <property type="match status" value="7"/>
</dbReference>
<dbReference type="CDD" id="cd00082">
    <property type="entry name" value="HisKA"/>
    <property type="match status" value="1"/>
</dbReference>
<keyword evidence="10" id="KW-0238">DNA-binding</keyword>
<dbReference type="InterPro" id="IPR003594">
    <property type="entry name" value="HATPase_dom"/>
</dbReference>
<name>A0A1G6G0X3_BACOV</name>
<evidence type="ECO:0000256" key="12">
    <source>
        <dbReference type="PROSITE-ProRule" id="PRU00169"/>
    </source>
</evidence>